<gene>
    <name evidence="5" type="ORF">HMPREF0542_10236</name>
</gene>
<organism evidence="5 6">
    <name type="scientific">Ligilactobacillus ruminis ATCC 25644</name>
    <dbReference type="NCBI Taxonomy" id="525362"/>
    <lineage>
        <taxon>Bacteria</taxon>
        <taxon>Bacillati</taxon>
        <taxon>Bacillota</taxon>
        <taxon>Bacilli</taxon>
        <taxon>Lactobacillales</taxon>
        <taxon>Lactobacillaceae</taxon>
        <taxon>Ligilactobacillus</taxon>
    </lineage>
</organism>
<evidence type="ECO:0000256" key="1">
    <source>
        <dbReference type="ARBA" id="ARBA00023015"/>
    </source>
</evidence>
<dbReference type="Pfam" id="PF00392">
    <property type="entry name" value="GntR"/>
    <property type="match status" value="1"/>
</dbReference>
<evidence type="ECO:0000313" key="5">
    <source>
        <dbReference type="EMBL" id="EFZ35656.1"/>
    </source>
</evidence>
<reference evidence="5 6" key="1">
    <citation type="submission" date="2011-01" db="EMBL/GenBank/DDBJ databases">
        <authorList>
            <person name="Muzny D."/>
            <person name="Qin X."/>
            <person name="Buhay C."/>
            <person name="Dugan-Rocha S."/>
            <person name="Ding Y."/>
            <person name="Chen G."/>
            <person name="Hawes A."/>
            <person name="Holder M."/>
            <person name="Jhangiani S."/>
            <person name="Johnson A."/>
            <person name="Khan Z."/>
            <person name="Li Z."/>
            <person name="Liu W."/>
            <person name="Liu X."/>
            <person name="Perez L."/>
            <person name="Shen H."/>
            <person name="Wang Q."/>
            <person name="Watt J."/>
            <person name="Xi L."/>
            <person name="Xin Y."/>
            <person name="Zhou J."/>
            <person name="Deng J."/>
            <person name="Jiang H."/>
            <person name="Liu Y."/>
            <person name="Qu J."/>
            <person name="Song X.-Z."/>
            <person name="Zhang L."/>
            <person name="Villasana D."/>
            <person name="Johnson A."/>
            <person name="Liu J."/>
            <person name="Liyanage D."/>
            <person name="Lorensuhewa L."/>
            <person name="Robinson T."/>
            <person name="Song A."/>
            <person name="Song B.-B."/>
            <person name="Dinh H."/>
            <person name="Thornton R."/>
            <person name="Coyle M."/>
            <person name="Francisco L."/>
            <person name="Jackson L."/>
            <person name="Javaid M."/>
            <person name="Korchina V."/>
            <person name="Kovar C."/>
            <person name="Mata R."/>
            <person name="Mathew T."/>
            <person name="Ngo R."/>
            <person name="Nguyen L."/>
            <person name="Nguyen N."/>
            <person name="Okwuonu G."/>
            <person name="Ongeri F."/>
            <person name="Pham C."/>
            <person name="Simmons D."/>
            <person name="Wilczek-Boney K."/>
            <person name="Hale W."/>
            <person name="Jakkamsetti A."/>
            <person name="Pham P."/>
            <person name="Ruth R."/>
            <person name="San Lucas F."/>
            <person name="Warren J."/>
            <person name="Zhang J."/>
            <person name="Zhao Z."/>
            <person name="Zhou C."/>
            <person name="Zhu D."/>
            <person name="Lee S."/>
            <person name="Bess C."/>
            <person name="Blankenburg K."/>
            <person name="Forbes L."/>
            <person name="Fu Q."/>
            <person name="Gubbala S."/>
            <person name="Hirani K."/>
            <person name="Jayaseelan J.C."/>
            <person name="Lara F."/>
            <person name="Munidasa M."/>
            <person name="Palculict T."/>
            <person name="Patil S."/>
            <person name="Pu L.-L."/>
            <person name="Saada N."/>
            <person name="Tang L."/>
            <person name="Weissenberger G."/>
            <person name="Zhu Y."/>
            <person name="Hemphill L."/>
            <person name="Shang Y."/>
            <person name="Youmans B."/>
            <person name="Ayvaz T."/>
            <person name="Ross M."/>
            <person name="Santibanez J."/>
            <person name="Aqrawi P."/>
            <person name="Gross S."/>
            <person name="Joshi V."/>
            <person name="Fowler G."/>
            <person name="Nazareth L."/>
            <person name="Reid J."/>
            <person name="Worley K."/>
            <person name="Petrosino J."/>
            <person name="Highlander S."/>
            <person name="Gibbs R."/>
        </authorList>
    </citation>
    <scope>NUCLEOTIDE SEQUENCE [LARGE SCALE GENOMIC DNA]</scope>
    <source>
        <strain evidence="5 6">ATCC 25644</strain>
    </source>
</reference>
<dbReference type="PANTHER" id="PTHR38445:SF10">
    <property type="entry name" value="GNTR-FAMILY TRANSCRIPTIONAL REGULATOR"/>
    <property type="match status" value="1"/>
</dbReference>
<dbReference type="InterPro" id="IPR036388">
    <property type="entry name" value="WH-like_DNA-bd_sf"/>
</dbReference>
<dbReference type="HOGENOM" id="CLU_017584_10_0_9"/>
<dbReference type="InterPro" id="IPR000524">
    <property type="entry name" value="Tscrpt_reg_HTH_GntR"/>
</dbReference>
<keyword evidence="3" id="KW-0804">Transcription</keyword>
<dbReference type="SUPFAM" id="SSF46785">
    <property type="entry name" value="Winged helix' DNA-binding domain"/>
    <property type="match status" value="1"/>
</dbReference>
<dbReference type="EMBL" id="ACGS02000017">
    <property type="protein sequence ID" value="EFZ35656.1"/>
    <property type="molecule type" value="Genomic_DNA"/>
</dbReference>
<evidence type="ECO:0000259" key="4">
    <source>
        <dbReference type="PROSITE" id="PS50949"/>
    </source>
</evidence>
<dbReference type="PROSITE" id="PS50949">
    <property type="entry name" value="HTH_GNTR"/>
    <property type="match status" value="1"/>
</dbReference>
<evidence type="ECO:0000256" key="2">
    <source>
        <dbReference type="ARBA" id="ARBA00023125"/>
    </source>
</evidence>
<proteinExistence type="predicted"/>
<evidence type="ECO:0000256" key="3">
    <source>
        <dbReference type="ARBA" id="ARBA00023163"/>
    </source>
</evidence>
<dbReference type="AlphaFoldDB" id="E7FMV9"/>
<protein>
    <submittedName>
        <fullName evidence="5">Transcriptional regulator, GntR family</fullName>
    </submittedName>
</protein>
<keyword evidence="2" id="KW-0238">DNA-binding</keyword>
<name>E7FMV9_9LACO</name>
<dbReference type="InterPro" id="IPR036390">
    <property type="entry name" value="WH_DNA-bd_sf"/>
</dbReference>
<accession>E7FMV9</accession>
<evidence type="ECO:0000313" key="6">
    <source>
        <dbReference type="Proteomes" id="UP000004099"/>
    </source>
</evidence>
<feature type="domain" description="HTH gntR-type" evidence="4">
    <location>
        <begin position="15"/>
        <end position="83"/>
    </location>
</feature>
<dbReference type="Gene3D" id="1.10.10.10">
    <property type="entry name" value="Winged helix-like DNA-binding domain superfamily/Winged helix DNA-binding domain"/>
    <property type="match status" value="1"/>
</dbReference>
<dbReference type="SMART" id="SM00345">
    <property type="entry name" value="HTH_GNTR"/>
    <property type="match status" value="1"/>
</dbReference>
<dbReference type="CDD" id="cd07377">
    <property type="entry name" value="WHTH_GntR"/>
    <property type="match status" value="1"/>
</dbReference>
<comment type="caution">
    <text evidence="5">The sequence shown here is derived from an EMBL/GenBank/DDBJ whole genome shotgun (WGS) entry which is preliminary data.</text>
</comment>
<dbReference type="GO" id="GO:0003700">
    <property type="term" value="F:DNA-binding transcription factor activity"/>
    <property type="evidence" value="ECO:0007669"/>
    <property type="project" value="InterPro"/>
</dbReference>
<dbReference type="PANTHER" id="PTHR38445">
    <property type="entry name" value="HTH-TYPE TRANSCRIPTIONAL REPRESSOR YTRA"/>
    <property type="match status" value="1"/>
</dbReference>
<dbReference type="GO" id="GO:0003677">
    <property type="term" value="F:DNA binding"/>
    <property type="evidence" value="ECO:0007669"/>
    <property type="project" value="UniProtKB-KW"/>
</dbReference>
<keyword evidence="1" id="KW-0805">Transcription regulation</keyword>
<sequence>MRRGIAMHFKFTGGEPIYIQIASQLEEAIFTGVFSEGEQIPSTTEISRDFHINPATVLKGMNILVEAGLIEKRRGIGMFVANGAQTKLTGVRREQFYKNYVESMISEAKKLGISKGLLQKMIEKGWK</sequence>
<dbReference type="Proteomes" id="UP000004099">
    <property type="component" value="Unassembled WGS sequence"/>
</dbReference>